<dbReference type="RefSeq" id="WP_061568542.1">
    <property type="nucleotide sequence ID" value="NZ_LQYT01000035.1"/>
</dbReference>
<evidence type="ECO:0000256" key="1">
    <source>
        <dbReference type="ARBA" id="ARBA00022741"/>
    </source>
</evidence>
<sequence length="309" mass="34693">MKEVIRYFPERIRERILAIPEASRERIDEIRIRIGRPVELNFGKTVQFLPPAVSEKEGEQLFGNLAKHSIYALEEELKRGYITVEGGHRVGLAGKVILENGAVKAIRDISSFNIRVAREKIGIADKLLPYLFDGDWKHTMIIGAPHTGKTTLLRDIARLVSTGSKARRIPPAKVGIVDERSEIAGCFHGIPQMTFGTRVDVLDGCPKAEGMMMMIRSMSPDVLIVDEIGRKEDTEAILEAVHAGIRLIMTTHGETLEELVQRPILKEIIEQKVFERYIELSKSQGPGTIVSLKDREGRQLFRKVSAVHD</sequence>
<dbReference type="SUPFAM" id="SSF52540">
    <property type="entry name" value="P-loop containing nucleoside triphosphate hydrolases"/>
    <property type="match status" value="1"/>
</dbReference>
<dbReference type="NCBIfam" id="TIGR02858">
    <property type="entry name" value="spore_III_AA"/>
    <property type="match status" value="1"/>
</dbReference>
<dbReference type="InterPro" id="IPR003593">
    <property type="entry name" value="AAA+_ATPase"/>
</dbReference>
<feature type="domain" description="AAA+ ATPase" evidence="3">
    <location>
        <begin position="135"/>
        <end position="275"/>
    </location>
</feature>
<dbReference type="InterPro" id="IPR027417">
    <property type="entry name" value="P-loop_NTPase"/>
</dbReference>
<evidence type="ECO:0000256" key="2">
    <source>
        <dbReference type="ARBA" id="ARBA00022840"/>
    </source>
</evidence>
<dbReference type="Pfam" id="PF19568">
    <property type="entry name" value="Spore_III_AA"/>
    <property type="match status" value="1"/>
</dbReference>
<proteinExistence type="predicted"/>
<dbReference type="Proteomes" id="UP000075683">
    <property type="component" value="Unassembled WGS sequence"/>
</dbReference>
<organism evidence="4 5">
    <name type="scientific">Caldibacillus debilis</name>
    <dbReference type="NCBI Taxonomy" id="301148"/>
    <lineage>
        <taxon>Bacteria</taxon>
        <taxon>Bacillati</taxon>
        <taxon>Bacillota</taxon>
        <taxon>Bacilli</taxon>
        <taxon>Bacillales</taxon>
        <taxon>Bacillaceae</taxon>
        <taxon>Caldibacillus</taxon>
    </lineage>
</organism>
<dbReference type="InterPro" id="IPR014217">
    <property type="entry name" value="Spore_III_AA"/>
</dbReference>
<dbReference type="EMBL" id="LQYT01000035">
    <property type="protein sequence ID" value="KYD20501.1"/>
    <property type="molecule type" value="Genomic_DNA"/>
</dbReference>
<dbReference type="SMART" id="SM00382">
    <property type="entry name" value="AAA"/>
    <property type="match status" value="1"/>
</dbReference>
<gene>
    <name evidence="4" type="ORF">B4135_1879</name>
</gene>
<dbReference type="PANTHER" id="PTHR20953:SF3">
    <property type="entry name" value="P-LOOP CONTAINING NUCLEOSIDE TRIPHOSPHATE HYDROLASES SUPERFAMILY PROTEIN"/>
    <property type="match status" value="1"/>
</dbReference>
<reference evidence="4 5" key="1">
    <citation type="submission" date="2016-01" db="EMBL/GenBank/DDBJ databases">
        <title>Draft Genome Sequences of Seven Thermophilic Sporeformers Isolated from Foods.</title>
        <authorList>
            <person name="Berendsen E.M."/>
            <person name="Wells-Bennik M.H."/>
            <person name="Krawcyk A.O."/>
            <person name="De Jong A."/>
            <person name="Holsappel S."/>
            <person name="Eijlander R.T."/>
            <person name="Kuipers O.P."/>
        </authorList>
    </citation>
    <scope>NUCLEOTIDE SEQUENCE [LARGE SCALE GENOMIC DNA]</scope>
    <source>
        <strain evidence="4 5">B4135</strain>
    </source>
</reference>
<keyword evidence="1" id="KW-0547">Nucleotide-binding</keyword>
<accession>A0A150M808</accession>
<evidence type="ECO:0000259" key="3">
    <source>
        <dbReference type="SMART" id="SM00382"/>
    </source>
</evidence>
<dbReference type="AlphaFoldDB" id="A0A150M808"/>
<evidence type="ECO:0000313" key="4">
    <source>
        <dbReference type="EMBL" id="KYD20501.1"/>
    </source>
</evidence>
<dbReference type="STRING" id="301148.B4135_1879"/>
<dbReference type="Gene3D" id="3.40.50.300">
    <property type="entry name" value="P-loop containing nucleotide triphosphate hydrolases"/>
    <property type="match status" value="1"/>
</dbReference>
<protein>
    <recommendedName>
        <fullName evidence="3">AAA+ ATPase domain-containing protein</fullName>
    </recommendedName>
</protein>
<comment type="caution">
    <text evidence="4">The sequence shown here is derived from an EMBL/GenBank/DDBJ whole genome shotgun (WGS) entry which is preliminary data.</text>
</comment>
<dbReference type="InterPro" id="IPR045735">
    <property type="entry name" value="Spore_III_AA_AAA+_ATPase"/>
</dbReference>
<name>A0A150M808_9BACI</name>
<dbReference type="PANTHER" id="PTHR20953">
    <property type="entry name" value="KINASE-RELATED"/>
    <property type="match status" value="1"/>
</dbReference>
<keyword evidence="2" id="KW-0067">ATP-binding</keyword>
<dbReference type="OrthoDB" id="9768243at2"/>
<evidence type="ECO:0000313" key="5">
    <source>
        <dbReference type="Proteomes" id="UP000075683"/>
    </source>
</evidence>
<dbReference type="PATRIC" id="fig|301148.3.peg.2915"/>
<dbReference type="GO" id="GO:0005524">
    <property type="term" value="F:ATP binding"/>
    <property type="evidence" value="ECO:0007669"/>
    <property type="project" value="UniProtKB-KW"/>
</dbReference>